<comment type="caution">
    <text evidence="1">The sequence shown here is derived from an EMBL/GenBank/DDBJ whole genome shotgun (WGS) entry which is preliminary data.</text>
</comment>
<gene>
    <name evidence="1" type="ORF">XBKQ1_970038</name>
</gene>
<evidence type="ECO:0000313" key="1">
    <source>
        <dbReference type="EMBL" id="CDH22157.1"/>
    </source>
</evidence>
<name>A0A077PNU0_XENBV</name>
<sequence length="42" mass="5048">MRWQSHAILFDYKKFRLPGVHLKFTLLPLYKNLCKVSLEVTI</sequence>
<proteinExistence type="predicted"/>
<dbReference type="HOGENOM" id="CLU_3259891_0_0_6"/>
<protein>
    <submittedName>
        <fullName evidence="1">Uncharacterized protein</fullName>
    </submittedName>
</protein>
<reference evidence="1" key="1">
    <citation type="submission" date="2013-07" db="EMBL/GenBank/DDBJ databases">
        <title>Sub-species coevolution in mutualistic symbiosis.</title>
        <authorList>
            <person name="Murfin K."/>
            <person name="Klassen J."/>
            <person name="Lee M."/>
            <person name="Forst S."/>
            <person name="Stock P."/>
            <person name="Goodrich-Blair H."/>
        </authorList>
    </citation>
    <scope>NUCLEOTIDE SEQUENCE [LARGE SCALE GENOMIC DNA]</scope>
    <source>
        <strain evidence="1">Kraussei Quebec</strain>
    </source>
</reference>
<dbReference type="Proteomes" id="UP000028500">
    <property type="component" value="Unassembled WGS sequence"/>
</dbReference>
<dbReference type="EMBL" id="CBSY010000291">
    <property type="protein sequence ID" value="CDH22157.1"/>
    <property type="molecule type" value="Genomic_DNA"/>
</dbReference>
<keyword evidence="2" id="KW-1185">Reference proteome</keyword>
<accession>A0A077PNU0</accession>
<evidence type="ECO:0000313" key="2">
    <source>
        <dbReference type="Proteomes" id="UP000028500"/>
    </source>
</evidence>
<dbReference type="AlphaFoldDB" id="A0A077PNU0"/>
<organism evidence="1 2">
    <name type="scientific">Xenorhabdus bovienii str. kraussei Quebec</name>
    <dbReference type="NCBI Taxonomy" id="1398203"/>
    <lineage>
        <taxon>Bacteria</taxon>
        <taxon>Pseudomonadati</taxon>
        <taxon>Pseudomonadota</taxon>
        <taxon>Gammaproteobacteria</taxon>
        <taxon>Enterobacterales</taxon>
        <taxon>Morganellaceae</taxon>
        <taxon>Xenorhabdus</taxon>
    </lineage>
</organism>